<feature type="non-terminal residue" evidence="1">
    <location>
        <position position="1"/>
    </location>
</feature>
<protein>
    <submittedName>
        <fullName evidence="1">Uncharacterized protein</fullName>
    </submittedName>
</protein>
<keyword evidence="2" id="KW-1185">Reference proteome</keyword>
<accession>A0AAD5N4X8</accession>
<dbReference type="Proteomes" id="UP001196413">
    <property type="component" value="Unassembled WGS sequence"/>
</dbReference>
<sequence>GAKNFTVTEFSSPVAMVYTNATNASAQIRDIATAEICSGIYIASCKASSQVATAVSQIFLSSQNLKR</sequence>
<comment type="caution">
    <text evidence="1">The sequence shown here is derived from an EMBL/GenBank/DDBJ whole genome shotgun (WGS) entry which is preliminary data.</text>
</comment>
<dbReference type="EMBL" id="JAHQIW010003895">
    <property type="protein sequence ID" value="KAJ1360526.1"/>
    <property type="molecule type" value="Genomic_DNA"/>
</dbReference>
<evidence type="ECO:0000313" key="1">
    <source>
        <dbReference type="EMBL" id="KAJ1360526.1"/>
    </source>
</evidence>
<name>A0AAD5N4X8_PARTN</name>
<proteinExistence type="predicted"/>
<evidence type="ECO:0000313" key="2">
    <source>
        <dbReference type="Proteomes" id="UP001196413"/>
    </source>
</evidence>
<organism evidence="1 2">
    <name type="scientific">Parelaphostrongylus tenuis</name>
    <name type="common">Meningeal worm</name>
    <dbReference type="NCBI Taxonomy" id="148309"/>
    <lineage>
        <taxon>Eukaryota</taxon>
        <taxon>Metazoa</taxon>
        <taxon>Ecdysozoa</taxon>
        <taxon>Nematoda</taxon>
        <taxon>Chromadorea</taxon>
        <taxon>Rhabditida</taxon>
        <taxon>Rhabditina</taxon>
        <taxon>Rhabditomorpha</taxon>
        <taxon>Strongyloidea</taxon>
        <taxon>Metastrongylidae</taxon>
        <taxon>Parelaphostrongylus</taxon>
    </lineage>
</organism>
<dbReference type="AlphaFoldDB" id="A0AAD5N4X8"/>
<gene>
    <name evidence="1" type="ORF">KIN20_019519</name>
</gene>
<reference evidence="1" key="1">
    <citation type="submission" date="2021-06" db="EMBL/GenBank/DDBJ databases">
        <title>Parelaphostrongylus tenuis whole genome reference sequence.</title>
        <authorList>
            <person name="Garwood T.J."/>
            <person name="Larsen P.A."/>
            <person name="Fountain-Jones N.M."/>
            <person name="Garbe J.R."/>
            <person name="Macchietto M.G."/>
            <person name="Kania S.A."/>
            <person name="Gerhold R.W."/>
            <person name="Richards J.E."/>
            <person name="Wolf T.M."/>
        </authorList>
    </citation>
    <scope>NUCLEOTIDE SEQUENCE</scope>
    <source>
        <strain evidence="1">MNPRO001-30</strain>
        <tissue evidence="1">Meninges</tissue>
    </source>
</reference>